<dbReference type="GO" id="GO:0016020">
    <property type="term" value="C:membrane"/>
    <property type="evidence" value="ECO:0007669"/>
    <property type="project" value="TreeGrafter"/>
</dbReference>
<evidence type="ECO:0000313" key="4">
    <source>
        <dbReference type="Proteomes" id="UP001431783"/>
    </source>
</evidence>
<name>A0AAW1UKK7_9CUCU</name>
<dbReference type="InterPro" id="IPR042097">
    <property type="entry name" value="Aminopeptidase_N-like_N_sf"/>
</dbReference>
<keyword evidence="1" id="KW-0732">Signal</keyword>
<reference evidence="3 4" key="1">
    <citation type="submission" date="2023-03" db="EMBL/GenBank/DDBJ databases">
        <title>Genome insight into feeding habits of ladybird beetles.</title>
        <authorList>
            <person name="Li H.-S."/>
            <person name="Huang Y.-H."/>
            <person name="Pang H."/>
        </authorList>
    </citation>
    <scope>NUCLEOTIDE SEQUENCE [LARGE SCALE GENOMIC DNA]</scope>
    <source>
        <strain evidence="3">SYSU_2023b</strain>
        <tissue evidence="3">Whole body</tissue>
    </source>
</reference>
<dbReference type="AlphaFoldDB" id="A0AAW1UKK7"/>
<dbReference type="Proteomes" id="UP001431783">
    <property type="component" value="Unassembled WGS sequence"/>
</dbReference>
<dbReference type="Gene3D" id="2.60.40.1730">
    <property type="entry name" value="tricorn interacting facor f3 domain"/>
    <property type="match status" value="1"/>
</dbReference>
<dbReference type="GO" id="GO:0005615">
    <property type="term" value="C:extracellular space"/>
    <property type="evidence" value="ECO:0007669"/>
    <property type="project" value="TreeGrafter"/>
</dbReference>
<dbReference type="PANTHER" id="PTHR11533:SF174">
    <property type="entry name" value="PUROMYCIN-SENSITIVE AMINOPEPTIDASE-RELATED"/>
    <property type="match status" value="1"/>
</dbReference>
<dbReference type="PANTHER" id="PTHR11533">
    <property type="entry name" value="PROTEASE M1 ZINC METALLOPROTEASE"/>
    <property type="match status" value="1"/>
</dbReference>
<comment type="caution">
    <text evidence="3">The sequence shown here is derived from an EMBL/GenBank/DDBJ whole genome shotgun (WGS) entry which is preliminary data.</text>
</comment>
<accession>A0AAW1UKK7</accession>
<gene>
    <name evidence="3" type="ORF">WA026_004989</name>
</gene>
<dbReference type="SUPFAM" id="SSF63737">
    <property type="entry name" value="Leukotriene A4 hydrolase N-terminal domain"/>
    <property type="match status" value="1"/>
</dbReference>
<feature type="chain" id="PRO_5043699416" description="Aminopeptidase N-like N-terminal domain-containing protein" evidence="1">
    <location>
        <begin position="19"/>
        <end position="260"/>
    </location>
</feature>
<keyword evidence="4" id="KW-1185">Reference proteome</keyword>
<protein>
    <recommendedName>
        <fullName evidence="2">Aminopeptidase N-like N-terminal domain-containing protein</fullName>
    </recommendedName>
</protein>
<feature type="signal peptide" evidence="1">
    <location>
        <begin position="1"/>
        <end position="18"/>
    </location>
</feature>
<dbReference type="GO" id="GO:0006508">
    <property type="term" value="P:proteolysis"/>
    <property type="evidence" value="ECO:0007669"/>
    <property type="project" value="InterPro"/>
</dbReference>
<dbReference type="GO" id="GO:0043171">
    <property type="term" value="P:peptide catabolic process"/>
    <property type="evidence" value="ECO:0007669"/>
    <property type="project" value="TreeGrafter"/>
</dbReference>
<dbReference type="InterPro" id="IPR045357">
    <property type="entry name" value="Aminopeptidase_N-like_N"/>
</dbReference>
<dbReference type="EMBL" id="JARQZJ010000092">
    <property type="protein sequence ID" value="KAK9884052.1"/>
    <property type="molecule type" value="Genomic_DNA"/>
</dbReference>
<feature type="domain" description="Aminopeptidase N-like N-terminal" evidence="2">
    <location>
        <begin position="67"/>
        <end position="192"/>
    </location>
</feature>
<proteinExistence type="predicted"/>
<dbReference type="InterPro" id="IPR001930">
    <property type="entry name" value="Peptidase_M1"/>
</dbReference>
<dbReference type="InterPro" id="IPR050344">
    <property type="entry name" value="Peptidase_M1_aminopeptidases"/>
</dbReference>
<evidence type="ECO:0000313" key="3">
    <source>
        <dbReference type="EMBL" id="KAK9884052.1"/>
    </source>
</evidence>
<dbReference type="GO" id="GO:0042277">
    <property type="term" value="F:peptide binding"/>
    <property type="evidence" value="ECO:0007669"/>
    <property type="project" value="TreeGrafter"/>
</dbReference>
<dbReference type="GO" id="GO:0005737">
    <property type="term" value="C:cytoplasm"/>
    <property type="evidence" value="ECO:0007669"/>
    <property type="project" value="TreeGrafter"/>
</dbReference>
<sequence>MKFCAVFYITWVFSNVQAWSLSSRLQRDSVPISYNLKLIPHIKNETFDGNAFLNITEVTLDQAIRETKFHLDSELELLHVSYKDQRLVDPGEHLLNIKFRGNLQGYFGFYAIQEESNNNTRTVLATKFSPTYARRAFPCYDEPYFKSIFNIRVFKPDGSWTALSNMEEIGQVETSKGMAVDFRSTIKMSTYLLAWFLGDFKYDEIIYNGRERSIPLRFFTTKTESSDLKEALETTRENVTILRELYRNFISPFKTRYVRF</sequence>
<dbReference type="Pfam" id="PF17900">
    <property type="entry name" value="Peptidase_M1_N"/>
    <property type="match status" value="1"/>
</dbReference>
<organism evidence="3 4">
    <name type="scientific">Henosepilachna vigintioctopunctata</name>
    <dbReference type="NCBI Taxonomy" id="420089"/>
    <lineage>
        <taxon>Eukaryota</taxon>
        <taxon>Metazoa</taxon>
        <taxon>Ecdysozoa</taxon>
        <taxon>Arthropoda</taxon>
        <taxon>Hexapoda</taxon>
        <taxon>Insecta</taxon>
        <taxon>Pterygota</taxon>
        <taxon>Neoptera</taxon>
        <taxon>Endopterygota</taxon>
        <taxon>Coleoptera</taxon>
        <taxon>Polyphaga</taxon>
        <taxon>Cucujiformia</taxon>
        <taxon>Coccinelloidea</taxon>
        <taxon>Coccinellidae</taxon>
        <taxon>Epilachninae</taxon>
        <taxon>Epilachnini</taxon>
        <taxon>Henosepilachna</taxon>
    </lineage>
</organism>
<dbReference type="GO" id="GO:0008270">
    <property type="term" value="F:zinc ion binding"/>
    <property type="evidence" value="ECO:0007669"/>
    <property type="project" value="TreeGrafter"/>
</dbReference>
<evidence type="ECO:0000256" key="1">
    <source>
        <dbReference type="SAM" id="SignalP"/>
    </source>
</evidence>
<evidence type="ECO:0000259" key="2">
    <source>
        <dbReference type="Pfam" id="PF17900"/>
    </source>
</evidence>
<dbReference type="GO" id="GO:0070006">
    <property type="term" value="F:metalloaminopeptidase activity"/>
    <property type="evidence" value="ECO:0007669"/>
    <property type="project" value="TreeGrafter"/>
</dbReference>
<dbReference type="PRINTS" id="PR00756">
    <property type="entry name" value="ALADIPTASE"/>
</dbReference>